<keyword evidence="1" id="KW-1133">Transmembrane helix</keyword>
<feature type="transmembrane region" description="Helical" evidence="1">
    <location>
        <begin position="415"/>
        <end position="439"/>
    </location>
</feature>
<feature type="transmembrane region" description="Helical" evidence="1">
    <location>
        <begin position="22"/>
        <end position="41"/>
    </location>
</feature>
<protein>
    <submittedName>
        <fullName evidence="2">Conjugal transfer protein TraG N-terminal domain-containing protein</fullName>
    </submittedName>
</protein>
<feature type="transmembrane region" description="Helical" evidence="1">
    <location>
        <begin position="446"/>
        <end position="464"/>
    </location>
</feature>
<evidence type="ECO:0000313" key="2">
    <source>
        <dbReference type="EMBL" id="MDN2483915.1"/>
    </source>
</evidence>
<dbReference type="EMBL" id="JAUEOZ010000003">
    <property type="protein sequence ID" value="MDN2483915.1"/>
    <property type="molecule type" value="Genomic_DNA"/>
</dbReference>
<comment type="caution">
    <text evidence="2">The sequence shown here is derived from an EMBL/GenBank/DDBJ whole genome shotgun (WGS) entry which is preliminary data.</text>
</comment>
<organism evidence="2 3">
    <name type="scientific">Vibrio agarivorans</name>
    <dbReference type="NCBI Taxonomy" id="153622"/>
    <lineage>
        <taxon>Bacteria</taxon>
        <taxon>Pseudomonadati</taxon>
        <taxon>Pseudomonadota</taxon>
        <taxon>Gammaproteobacteria</taxon>
        <taxon>Vibrionales</taxon>
        <taxon>Vibrionaceae</taxon>
        <taxon>Vibrio</taxon>
    </lineage>
</organism>
<sequence length="662" mass="74531">MVVSEPTALFTLPFFITLSESLFNLLNETGVIFIPFFIAMCRNWTKARSLGRDEGSSHVMALKLVEKDFLTMFLVLYLCVIPINFASTSTSYKQFSTSSTPSLIQGVETVEELNPNTGFVNQFGDADMPFLFGVIHQFVTGTSNTLIGQIPCSTDNSGQCVTDVSFPFLTKYLGSANAELDAGLTQDIAEFHGQCYMRAYQRHVDASNSGYGFEPVNPAAYPNTSHAKMAFYGDLMDAYYQGLSSANGQNLPYLRISRTNGADSLCYEESFELKDSIEAYIHQQLPNSEYEKFRNGWVEFFGRYSGRNPDGSINPSELQANHDEARDAVVNAIYTNTVNNEYMKNPLYFEGTERDKVLAQKSLIELNSFSGNKPSFTTEPRSIGSTVQHVAISAVHTFTVGVETLKKMTELYIKLMMTPTIINICMGCLILFGPVVLVMSSYDPTVAYRLVLTYIGLAFSIYIFELSLVLTNNVLAIVLDYSFSTFMFDSVMLEQKTEGIHQITHIGLLLQLIPLSCVVIWNVILQILGGRALAHLSAGDVGETNLFRTPVYLLASKVGVNAYRNWQQGMRDEEKYQTAMNALDDYEKEFEERLASGDDPTINKFVNKINGTDDNLSSNIDLGEDYESYQDTELFRDIEDYFNSDDLFDEEDWYYEDDDYRY</sequence>
<name>A0ABT7Y7E2_9VIBR</name>
<gene>
    <name evidence="2" type="ORF">QWJ08_21405</name>
</gene>
<feature type="transmembrane region" description="Helical" evidence="1">
    <location>
        <begin position="69"/>
        <end position="87"/>
    </location>
</feature>
<reference evidence="2" key="1">
    <citation type="submission" date="2024-05" db="EMBL/GenBank/DDBJ databases">
        <title>Genome Sequences of Four Agar- Degrading Marine Bacteria.</title>
        <authorList>
            <person name="Phillips E.K."/>
            <person name="Shaffer J.C."/>
            <person name="Henson M.W."/>
            <person name="Temperton B."/>
            <person name="Thrash C.J."/>
            <person name="Martin M.O."/>
        </authorList>
    </citation>
    <scope>NUCLEOTIDE SEQUENCE</scope>
    <source>
        <strain evidence="2">EKP203</strain>
    </source>
</reference>
<keyword evidence="3" id="KW-1185">Reference proteome</keyword>
<evidence type="ECO:0000313" key="3">
    <source>
        <dbReference type="Proteomes" id="UP001169719"/>
    </source>
</evidence>
<dbReference type="Proteomes" id="UP001169719">
    <property type="component" value="Unassembled WGS sequence"/>
</dbReference>
<proteinExistence type="predicted"/>
<keyword evidence="1" id="KW-0812">Transmembrane</keyword>
<accession>A0ABT7Y7E2</accession>
<keyword evidence="1" id="KW-0472">Membrane</keyword>
<evidence type="ECO:0000256" key="1">
    <source>
        <dbReference type="SAM" id="Phobius"/>
    </source>
</evidence>
<feature type="transmembrane region" description="Helical" evidence="1">
    <location>
        <begin position="508"/>
        <end position="528"/>
    </location>
</feature>